<gene>
    <name evidence="1" type="ORF">ASPZODRAFT_77442</name>
</gene>
<keyword evidence="2" id="KW-1185">Reference proteome</keyword>
<reference evidence="2" key="1">
    <citation type="journal article" date="2017" name="Genome Biol.">
        <title>Comparative genomics reveals high biological diversity and specific adaptations in the industrially and medically important fungal genus Aspergillus.</title>
        <authorList>
            <person name="de Vries R.P."/>
            <person name="Riley R."/>
            <person name="Wiebenga A."/>
            <person name="Aguilar-Osorio G."/>
            <person name="Amillis S."/>
            <person name="Uchima C.A."/>
            <person name="Anderluh G."/>
            <person name="Asadollahi M."/>
            <person name="Askin M."/>
            <person name="Barry K."/>
            <person name="Battaglia E."/>
            <person name="Bayram O."/>
            <person name="Benocci T."/>
            <person name="Braus-Stromeyer S.A."/>
            <person name="Caldana C."/>
            <person name="Canovas D."/>
            <person name="Cerqueira G.C."/>
            <person name="Chen F."/>
            <person name="Chen W."/>
            <person name="Choi C."/>
            <person name="Clum A."/>
            <person name="Dos Santos R.A."/>
            <person name="Damasio A.R."/>
            <person name="Diallinas G."/>
            <person name="Emri T."/>
            <person name="Fekete E."/>
            <person name="Flipphi M."/>
            <person name="Freyberg S."/>
            <person name="Gallo A."/>
            <person name="Gournas C."/>
            <person name="Habgood R."/>
            <person name="Hainaut M."/>
            <person name="Harispe M.L."/>
            <person name="Henrissat B."/>
            <person name="Hilden K.S."/>
            <person name="Hope R."/>
            <person name="Hossain A."/>
            <person name="Karabika E."/>
            <person name="Karaffa L."/>
            <person name="Karanyi Z."/>
            <person name="Krasevec N."/>
            <person name="Kuo A."/>
            <person name="Kusch H."/>
            <person name="LaButti K."/>
            <person name="Lagendijk E.L."/>
            <person name="Lapidus A."/>
            <person name="Levasseur A."/>
            <person name="Lindquist E."/>
            <person name="Lipzen A."/>
            <person name="Logrieco A.F."/>
            <person name="MacCabe A."/>
            <person name="Maekelae M.R."/>
            <person name="Malavazi I."/>
            <person name="Melin P."/>
            <person name="Meyer V."/>
            <person name="Mielnichuk N."/>
            <person name="Miskei M."/>
            <person name="Molnar A.P."/>
            <person name="Mule G."/>
            <person name="Ngan C.Y."/>
            <person name="Orejas M."/>
            <person name="Orosz E."/>
            <person name="Ouedraogo J.P."/>
            <person name="Overkamp K.M."/>
            <person name="Park H.-S."/>
            <person name="Perrone G."/>
            <person name="Piumi F."/>
            <person name="Punt P.J."/>
            <person name="Ram A.F."/>
            <person name="Ramon A."/>
            <person name="Rauscher S."/>
            <person name="Record E."/>
            <person name="Riano-Pachon D.M."/>
            <person name="Robert V."/>
            <person name="Roehrig J."/>
            <person name="Ruller R."/>
            <person name="Salamov A."/>
            <person name="Salih N.S."/>
            <person name="Samson R.A."/>
            <person name="Sandor E."/>
            <person name="Sanguinetti M."/>
            <person name="Schuetze T."/>
            <person name="Sepcic K."/>
            <person name="Shelest E."/>
            <person name="Sherlock G."/>
            <person name="Sophianopoulou V."/>
            <person name="Squina F.M."/>
            <person name="Sun H."/>
            <person name="Susca A."/>
            <person name="Todd R.B."/>
            <person name="Tsang A."/>
            <person name="Unkles S.E."/>
            <person name="van de Wiele N."/>
            <person name="van Rossen-Uffink D."/>
            <person name="Oliveira J.V."/>
            <person name="Vesth T.C."/>
            <person name="Visser J."/>
            <person name="Yu J.-H."/>
            <person name="Zhou M."/>
            <person name="Andersen M.R."/>
            <person name="Archer D.B."/>
            <person name="Baker S.E."/>
            <person name="Benoit I."/>
            <person name="Brakhage A.A."/>
            <person name="Braus G.H."/>
            <person name="Fischer R."/>
            <person name="Frisvad J.C."/>
            <person name="Goldman G.H."/>
            <person name="Houbraken J."/>
            <person name="Oakley B."/>
            <person name="Pocsi I."/>
            <person name="Scazzocchio C."/>
            <person name="Seiboth B."/>
            <person name="vanKuyk P.A."/>
            <person name="Wortman J."/>
            <person name="Dyer P.S."/>
            <person name="Grigoriev I.V."/>
        </authorList>
    </citation>
    <scope>NUCLEOTIDE SEQUENCE [LARGE SCALE GENOMIC DNA]</scope>
    <source>
        <strain evidence="2">CBS 506.65</strain>
    </source>
</reference>
<dbReference type="Pfam" id="PF19086">
    <property type="entry name" value="Terpene_syn_C_2"/>
    <property type="match status" value="1"/>
</dbReference>
<dbReference type="AlphaFoldDB" id="A0A1L9S4Z3"/>
<dbReference type="VEuPathDB" id="FungiDB:ASPZODRAFT_77442"/>
<dbReference type="GeneID" id="34616637"/>
<dbReference type="Proteomes" id="UP000184188">
    <property type="component" value="Unassembled WGS sequence"/>
</dbReference>
<organism evidence="1 2">
    <name type="scientific">Penicilliopsis zonata CBS 506.65</name>
    <dbReference type="NCBI Taxonomy" id="1073090"/>
    <lineage>
        <taxon>Eukaryota</taxon>
        <taxon>Fungi</taxon>
        <taxon>Dikarya</taxon>
        <taxon>Ascomycota</taxon>
        <taxon>Pezizomycotina</taxon>
        <taxon>Eurotiomycetes</taxon>
        <taxon>Eurotiomycetidae</taxon>
        <taxon>Eurotiales</taxon>
        <taxon>Aspergillaceae</taxon>
        <taxon>Penicilliopsis</taxon>
    </lineage>
</organism>
<name>A0A1L9S4Z3_9EURO</name>
<dbReference type="Gene3D" id="1.10.600.10">
    <property type="entry name" value="Farnesyl Diphosphate Synthase"/>
    <property type="match status" value="1"/>
</dbReference>
<dbReference type="OrthoDB" id="3004402at2759"/>
<protein>
    <recommendedName>
        <fullName evidence="3">Terpene synthase</fullName>
    </recommendedName>
</protein>
<evidence type="ECO:0008006" key="3">
    <source>
        <dbReference type="Google" id="ProtNLM"/>
    </source>
</evidence>
<dbReference type="RefSeq" id="XP_022576736.1">
    <property type="nucleotide sequence ID" value="XM_022730173.1"/>
</dbReference>
<evidence type="ECO:0000313" key="2">
    <source>
        <dbReference type="Proteomes" id="UP000184188"/>
    </source>
</evidence>
<evidence type="ECO:0000313" key="1">
    <source>
        <dbReference type="EMBL" id="OJJ42226.1"/>
    </source>
</evidence>
<accession>A0A1L9S4Z3</accession>
<sequence length="386" mass="43665">MFSKPSLKPFNFFFDPAPHDVNCSNNLFSYLKNASQEIVPGLENSVCFNPREIGLPWSTAFPIAVHSKYWQDARIAAEDLLRRIRFGQNADQEELNERDHLLLDSAVSAPIHMFPGASSSQAKVLAKGNVFIFVHDGNGQQRTWSGKNVLYNIIIITSDHLTFEPLPEDSSAYHRQWKNQLFQEWVNECVEENINGGLQFVHGALHWAKHTLENPLRSGGEFTVWSDYVEYRNKDFLSIAVSGMLQLSTGVEVSDSEKLPLSEMYTLYMTHFSLTNDLYSYEKEVIEAEEYGTPVTNGVAVLEQILNVSGETAKSILRSILIGLEKKLDAIYNAHTKSGKLNLRQLRYARAMLEGLAGNIFYSATAGRYARVVPGSRILSWFPRFE</sequence>
<proteinExistence type="predicted"/>
<dbReference type="SUPFAM" id="SSF48576">
    <property type="entry name" value="Terpenoid synthases"/>
    <property type="match status" value="1"/>
</dbReference>
<dbReference type="EMBL" id="KV878364">
    <property type="protein sequence ID" value="OJJ42226.1"/>
    <property type="molecule type" value="Genomic_DNA"/>
</dbReference>
<dbReference type="InterPro" id="IPR008949">
    <property type="entry name" value="Isoprenoid_synthase_dom_sf"/>
</dbReference>